<feature type="disulfide bond" evidence="6">
    <location>
        <begin position="406"/>
        <end position="415"/>
    </location>
</feature>
<feature type="domain" description="EGF-like" evidence="8">
    <location>
        <begin position="568"/>
        <end position="602"/>
    </location>
</feature>
<accession>A0A915CM22</accession>
<dbReference type="Proteomes" id="UP000887574">
    <property type="component" value="Unplaced"/>
</dbReference>
<keyword evidence="7" id="KW-0472">Membrane</keyword>
<dbReference type="PROSITE" id="PS00022">
    <property type="entry name" value="EGF_1"/>
    <property type="match status" value="7"/>
</dbReference>
<feature type="disulfide bond" evidence="6">
    <location>
        <begin position="444"/>
        <end position="453"/>
    </location>
</feature>
<feature type="transmembrane region" description="Helical" evidence="7">
    <location>
        <begin position="277"/>
        <end position="301"/>
    </location>
</feature>
<keyword evidence="3" id="KW-0677">Repeat</keyword>
<keyword evidence="7" id="KW-1133">Transmembrane helix</keyword>
<evidence type="ECO:0000313" key="10">
    <source>
        <dbReference type="WBParaSite" id="jg10549.2"/>
    </source>
</evidence>
<evidence type="ECO:0000256" key="5">
    <source>
        <dbReference type="ARBA" id="ARBA00023180"/>
    </source>
</evidence>
<protein>
    <submittedName>
        <fullName evidence="10">EGF-like domain-containing protein</fullName>
    </submittedName>
</protein>
<dbReference type="SMART" id="SM00179">
    <property type="entry name" value="EGF_CA"/>
    <property type="match status" value="6"/>
</dbReference>
<feature type="domain" description="EGF-like" evidence="8">
    <location>
        <begin position="334"/>
        <end position="375"/>
    </location>
</feature>
<dbReference type="FunFam" id="2.10.25.10:FF:000472">
    <property type="entry name" value="Uncharacterized protein, isoform A"/>
    <property type="match status" value="1"/>
</dbReference>
<dbReference type="Pfam" id="PF07645">
    <property type="entry name" value="EGF_CA"/>
    <property type="match status" value="1"/>
</dbReference>
<dbReference type="PROSITE" id="PS01186">
    <property type="entry name" value="EGF_2"/>
    <property type="match status" value="6"/>
</dbReference>
<feature type="domain" description="EGF-like" evidence="8">
    <location>
        <begin position="418"/>
        <end position="454"/>
    </location>
</feature>
<evidence type="ECO:0000256" key="3">
    <source>
        <dbReference type="ARBA" id="ARBA00022737"/>
    </source>
</evidence>
<keyword evidence="2" id="KW-0732">Signal</keyword>
<evidence type="ECO:0000259" key="8">
    <source>
        <dbReference type="PROSITE" id="PS50026"/>
    </source>
</evidence>
<feature type="disulfide bond" evidence="6">
    <location>
        <begin position="552"/>
        <end position="561"/>
    </location>
</feature>
<dbReference type="FunFam" id="2.10.25.10:FF:000004">
    <property type="entry name" value="Neurogenic locus notch 1"/>
    <property type="match status" value="1"/>
</dbReference>
<feature type="transmembrane region" description="Helical" evidence="7">
    <location>
        <begin position="233"/>
        <end position="257"/>
    </location>
</feature>
<keyword evidence="7" id="KW-0812">Transmembrane</keyword>
<dbReference type="InterPro" id="IPR018097">
    <property type="entry name" value="EGF_Ca-bd_CS"/>
</dbReference>
<dbReference type="PROSITE" id="PS00010">
    <property type="entry name" value="ASX_HYDROXYL"/>
    <property type="match status" value="4"/>
</dbReference>
<evidence type="ECO:0000256" key="2">
    <source>
        <dbReference type="ARBA" id="ARBA00022729"/>
    </source>
</evidence>
<dbReference type="SUPFAM" id="SSF57196">
    <property type="entry name" value="EGF/Laminin"/>
    <property type="match status" value="7"/>
</dbReference>
<dbReference type="Gene3D" id="2.10.25.10">
    <property type="entry name" value="Laminin"/>
    <property type="match status" value="7"/>
</dbReference>
<dbReference type="InterPro" id="IPR051022">
    <property type="entry name" value="Notch_Cell-Fate_Det"/>
</dbReference>
<dbReference type="WBParaSite" id="jg10549.2">
    <property type="protein sequence ID" value="jg10549.2"/>
    <property type="gene ID" value="jg10549"/>
</dbReference>
<reference evidence="10" key="1">
    <citation type="submission" date="2022-11" db="UniProtKB">
        <authorList>
            <consortium name="WormBaseParasite"/>
        </authorList>
    </citation>
    <scope>IDENTIFICATION</scope>
</reference>
<feature type="domain" description="EGF-like" evidence="8">
    <location>
        <begin position="99"/>
        <end position="139"/>
    </location>
</feature>
<dbReference type="PROSITE" id="PS01187">
    <property type="entry name" value="EGF_CA"/>
    <property type="match status" value="1"/>
</dbReference>
<dbReference type="InterPro" id="IPR000152">
    <property type="entry name" value="EGF-type_Asp/Asn_hydroxyl_site"/>
</dbReference>
<feature type="disulfide bond" evidence="6">
    <location>
        <begin position="365"/>
        <end position="374"/>
    </location>
</feature>
<feature type="disulfide bond" evidence="6">
    <location>
        <begin position="514"/>
        <end position="523"/>
    </location>
</feature>
<dbReference type="GO" id="GO:0005509">
    <property type="term" value="F:calcium ion binding"/>
    <property type="evidence" value="ECO:0007669"/>
    <property type="project" value="InterPro"/>
</dbReference>
<keyword evidence="5" id="KW-0325">Glycoprotein</keyword>
<keyword evidence="1 6" id="KW-0245">EGF-like domain</keyword>
<dbReference type="AlphaFoldDB" id="A0A915CM22"/>
<keyword evidence="4 6" id="KW-1015">Disulfide bond</keyword>
<feature type="domain" description="EGF-like" evidence="8">
    <location>
        <begin position="605"/>
        <end position="636"/>
    </location>
</feature>
<dbReference type="InterPro" id="IPR001881">
    <property type="entry name" value="EGF-like_Ca-bd_dom"/>
</dbReference>
<feature type="domain" description="EGF-like" evidence="8">
    <location>
        <begin position="526"/>
        <end position="562"/>
    </location>
</feature>
<name>A0A915CM22_9BILA</name>
<evidence type="ECO:0000313" key="9">
    <source>
        <dbReference type="Proteomes" id="UP000887574"/>
    </source>
</evidence>
<keyword evidence="9" id="KW-1185">Reference proteome</keyword>
<dbReference type="CDD" id="cd00054">
    <property type="entry name" value="EGF_CA"/>
    <property type="match status" value="3"/>
</dbReference>
<dbReference type="FunFam" id="2.10.25.10:FF:000434">
    <property type="entry name" value="Predicted protein"/>
    <property type="match status" value="1"/>
</dbReference>
<dbReference type="Pfam" id="PF00008">
    <property type="entry name" value="EGF"/>
    <property type="match status" value="4"/>
</dbReference>
<feature type="disulfide bond" evidence="6">
    <location>
        <begin position="572"/>
        <end position="582"/>
    </location>
</feature>
<feature type="disulfide bond" evidence="6">
    <location>
        <begin position="129"/>
        <end position="138"/>
    </location>
</feature>
<dbReference type="SMART" id="SM00181">
    <property type="entry name" value="EGF"/>
    <property type="match status" value="9"/>
</dbReference>
<feature type="disulfide bond" evidence="6">
    <location>
        <begin position="614"/>
        <end position="631"/>
    </location>
</feature>
<feature type="disulfide bond" evidence="6">
    <location>
        <begin position="110"/>
        <end position="127"/>
    </location>
</feature>
<sequence>MRNPSVCSLLSNACPALSDGGGSKSNGCPPASPDLHPLCTGIVCVCLLHSFSSPLQLNDSSAIWGRESSWLASWTWTCWTTKPDKPEINESSSYSLTSSSSSCLSPKEACLNGGVCVTKASGGSAHCECLDGWFGNRCGRKKPQFNTANEDVVFQIIPVKMEPCVRRQLKTQPPTTPLPATASSVTVESTAKTNCKCPVTANPATPGFVGVTLHLDFECDCHYVLLEMFARKWIIAIPIFAIMENASTNLMGINASVNLVGKDLIVEKMWMSANQTIHVLTVNALTLLAHFTAYVFLVMLARKCESIGNGKSTTSNNFKCTCKEGFKGPLCERIEDKCTDGSFHCFNGGICINNLTDNSSPACKCPAGLTGPLCEQDIDECEIYSGGLCENGATCRNTWGSYDCMCVGGFEGRHCEVNIDNCKDALCHSGSACVDGIARYECICTPDRIGELCEFENPCFGNNNKCMHGQCFPEPEAGNYTWENCDEDVNECDSNPCFKQGTCVNTQGSFFCECQPGYTDPLCMTLIRYCDTNPCQNGATCFDDLGTYHCSCLIGYSGKHCEVHSYHTTNNCDLPCQNGGICRSPLSDKCECLPPFEGTVCEFEKPNPCESNNCGNGSVCVPNKDYLSYFCQCPKT</sequence>
<evidence type="ECO:0000256" key="1">
    <source>
        <dbReference type="ARBA" id="ARBA00022536"/>
    </source>
</evidence>
<evidence type="ECO:0000256" key="4">
    <source>
        <dbReference type="ARBA" id="ARBA00023157"/>
    </source>
</evidence>
<organism evidence="9 10">
    <name type="scientific">Ditylenchus dipsaci</name>
    <dbReference type="NCBI Taxonomy" id="166011"/>
    <lineage>
        <taxon>Eukaryota</taxon>
        <taxon>Metazoa</taxon>
        <taxon>Ecdysozoa</taxon>
        <taxon>Nematoda</taxon>
        <taxon>Chromadorea</taxon>
        <taxon>Rhabditida</taxon>
        <taxon>Tylenchina</taxon>
        <taxon>Tylenchomorpha</taxon>
        <taxon>Sphaerularioidea</taxon>
        <taxon>Anguinidae</taxon>
        <taxon>Anguininae</taxon>
        <taxon>Ditylenchus</taxon>
    </lineage>
</organism>
<evidence type="ECO:0000256" key="6">
    <source>
        <dbReference type="PROSITE-ProRule" id="PRU00076"/>
    </source>
</evidence>
<feature type="domain" description="EGF-like" evidence="8">
    <location>
        <begin position="488"/>
        <end position="524"/>
    </location>
</feature>
<proteinExistence type="predicted"/>
<comment type="caution">
    <text evidence="6">Lacks conserved residue(s) required for the propagation of feature annotation.</text>
</comment>
<dbReference type="PROSITE" id="PS50026">
    <property type="entry name" value="EGF_3"/>
    <property type="match status" value="8"/>
</dbReference>
<dbReference type="GO" id="GO:0016020">
    <property type="term" value="C:membrane"/>
    <property type="evidence" value="ECO:0007669"/>
    <property type="project" value="UniProtKB-SubCell"/>
</dbReference>
<dbReference type="InterPro" id="IPR049883">
    <property type="entry name" value="NOTCH1_EGF-like"/>
</dbReference>
<feature type="disulfide bond" evidence="6">
    <location>
        <begin position="592"/>
        <end position="601"/>
    </location>
</feature>
<dbReference type="PANTHER" id="PTHR24049">
    <property type="entry name" value="CRUMBS FAMILY MEMBER"/>
    <property type="match status" value="1"/>
</dbReference>
<evidence type="ECO:0000256" key="7">
    <source>
        <dbReference type="SAM" id="Phobius"/>
    </source>
</evidence>
<dbReference type="InterPro" id="IPR000742">
    <property type="entry name" value="EGF"/>
</dbReference>
<feature type="domain" description="EGF-like" evidence="8">
    <location>
        <begin position="377"/>
        <end position="416"/>
    </location>
</feature>